<dbReference type="Gene3D" id="3.40.50.620">
    <property type="entry name" value="HUPs"/>
    <property type="match status" value="1"/>
</dbReference>
<evidence type="ECO:0000256" key="4">
    <source>
        <dbReference type="RuleBase" id="RU004182"/>
    </source>
</evidence>
<keyword evidence="7" id="KW-1185">Reference proteome</keyword>
<dbReference type="PANTHER" id="PTHR11455:SF9">
    <property type="entry name" value="CRYPTOCHROME CIRCADIAN CLOCK 5 ISOFORM X1"/>
    <property type="match status" value="1"/>
</dbReference>
<dbReference type="Pfam" id="PF03441">
    <property type="entry name" value="FAD_binding_7"/>
    <property type="match status" value="1"/>
</dbReference>
<dbReference type="InterPro" id="IPR006050">
    <property type="entry name" value="DNA_photolyase_N"/>
</dbReference>
<evidence type="ECO:0000313" key="6">
    <source>
        <dbReference type="EMBL" id="MBP2387777.1"/>
    </source>
</evidence>
<evidence type="ECO:0000256" key="2">
    <source>
        <dbReference type="ARBA" id="ARBA00022630"/>
    </source>
</evidence>
<dbReference type="EMBL" id="JAGIOF010000001">
    <property type="protein sequence ID" value="MBP2387777.1"/>
    <property type="molecule type" value="Genomic_DNA"/>
</dbReference>
<comment type="cofactor">
    <cofactor evidence="1">
        <name>FAD</name>
        <dbReference type="ChEBI" id="CHEBI:57692"/>
    </cofactor>
</comment>
<dbReference type="PRINTS" id="PR00147">
    <property type="entry name" value="DNAPHOTLYASE"/>
</dbReference>
<proteinExistence type="inferred from homology"/>
<dbReference type="InterPro" id="IPR036134">
    <property type="entry name" value="Crypto/Photolyase_FAD-like_sf"/>
</dbReference>
<keyword evidence="2 4" id="KW-0285">Flavoprotein</keyword>
<dbReference type="Pfam" id="PF00875">
    <property type="entry name" value="DNA_photolyase"/>
    <property type="match status" value="1"/>
</dbReference>
<evidence type="ECO:0000313" key="7">
    <source>
        <dbReference type="Proteomes" id="UP001296993"/>
    </source>
</evidence>
<dbReference type="Gene3D" id="1.25.40.80">
    <property type="match status" value="1"/>
</dbReference>
<protein>
    <submittedName>
        <fullName evidence="6">Deoxyribodipyrimidine photo-lyase</fullName>
        <ecNumber evidence="6">4.1.99.3</ecNumber>
    </submittedName>
</protein>
<evidence type="ECO:0000256" key="3">
    <source>
        <dbReference type="ARBA" id="ARBA00022827"/>
    </source>
</evidence>
<comment type="similarity">
    <text evidence="4">Belongs to the DNA photolyase family.</text>
</comment>
<dbReference type="SUPFAM" id="SSF48173">
    <property type="entry name" value="Cryptochrome/photolyase FAD-binding domain"/>
    <property type="match status" value="1"/>
</dbReference>
<dbReference type="InterPro" id="IPR005101">
    <property type="entry name" value="Cryptochr/Photolyase_FAD-bd"/>
</dbReference>
<comment type="caution">
    <text evidence="6">The sequence shown here is derived from an EMBL/GenBank/DDBJ whole genome shotgun (WGS) entry which is preliminary data.</text>
</comment>
<sequence>MNLNATNLVWFRDDLRVADHPALDTAMAAGTTIAVYILDERSPGIRPLGRAARWWLHHALDDLRASLGRLGVPLVLRRGAAANILPELLSASGARSIYWNRRYGGPERAVDTHVKELVNASGGTALSFSGTLLQEPWVPLTQDRKPFKVFTPFFNALLRLPMRPALVEPPRQEPTGLLSVHSDELADWDLLPSAPDWSPGLASAWAPGEGPARERLEVVLAEIAANYGDTRDRPDMDGTSRLSPALRWGHLSPVQVWESLSALIHEHPPAAEGARAMMRQLAWRDFCWNLLYHHPDMATENLRTEFDAFEWAWPSGGVPRGSHEAQVNEAFEAWCRGETGFGLVDAGMKQLWETGWMHNRVRMVAASLLVKNLGIHWRVGEQWFWDTLVDADAASNPANWQWVAGCGADASPYFRIFNPELQAKKFDPRGSYVARFAPVAVSAPIVELKESRARALDAYARMKDH</sequence>
<keyword evidence="6" id="KW-0456">Lyase</keyword>
<dbReference type="Gene3D" id="1.10.579.10">
    <property type="entry name" value="DNA Cyclobutane Dipyrimidine Photolyase, subunit A, domain 3"/>
    <property type="match status" value="1"/>
</dbReference>
<accession>A0ABS4XH26</accession>
<dbReference type="InterPro" id="IPR002081">
    <property type="entry name" value="Cryptochrome/DNA_photolyase_1"/>
</dbReference>
<dbReference type="InterPro" id="IPR014729">
    <property type="entry name" value="Rossmann-like_a/b/a_fold"/>
</dbReference>
<keyword evidence="3 4" id="KW-0274">FAD</keyword>
<dbReference type="RefSeq" id="WP_210000281.1">
    <property type="nucleotide sequence ID" value="NZ_BAAAJY010000001.1"/>
</dbReference>
<dbReference type="SUPFAM" id="SSF52425">
    <property type="entry name" value="Cryptochrome/photolyase, N-terminal domain"/>
    <property type="match status" value="1"/>
</dbReference>
<gene>
    <name evidence="6" type="ORF">JOF47_003288</name>
</gene>
<evidence type="ECO:0000259" key="5">
    <source>
        <dbReference type="PROSITE" id="PS51645"/>
    </source>
</evidence>
<dbReference type="Proteomes" id="UP001296993">
    <property type="component" value="Unassembled WGS sequence"/>
</dbReference>
<dbReference type="PROSITE" id="PS51645">
    <property type="entry name" value="PHR_CRY_ALPHA_BETA"/>
    <property type="match status" value="1"/>
</dbReference>
<dbReference type="PANTHER" id="PTHR11455">
    <property type="entry name" value="CRYPTOCHROME"/>
    <property type="match status" value="1"/>
</dbReference>
<reference evidence="6 7" key="1">
    <citation type="submission" date="2021-03" db="EMBL/GenBank/DDBJ databases">
        <title>Sequencing the genomes of 1000 actinobacteria strains.</title>
        <authorList>
            <person name="Klenk H.-P."/>
        </authorList>
    </citation>
    <scope>NUCLEOTIDE SEQUENCE [LARGE SCALE GENOMIC DNA]</scope>
    <source>
        <strain evidence="6 7">DSM 15797</strain>
    </source>
</reference>
<keyword evidence="4" id="KW-0157">Chromophore</keyword>
<dbReference type="EC" id="4.1.99.3" evidence="6"/>
<evidence type="ECO:0000256" key="1">
    <source>
        <dbReference type="ARBA" id="ARBA00001974"/>
    </source>
</evidence>
<name>A0ABS4XH26_9MICC</name>
<dbReference type="GO" id="GO:0003904">
    <property type="term" value="F:deoxyribodipyrimidine photo-lyase activity"/>
    <property type="evidence" value="ECO:0007669"/>
    <property type="project" value="UniProtKB-EC"/>
</dbReference>
<organism evidence="6 7">
    <name type="scientific">Paeniglutamicibacter kerguelensis</name>
    <dbReference type="NCBI Taxonomy" id="254788"/>
    <lineage>
        <taxon>Bacteria</taxon>
        <taxon>Bacillati</taxon>
        <taxon>Actinomycetota</taxon>
        <taxon>Actinomycetes</taxon>
        <taxon>Micrococcales</taxon>
        <taxon>Micrococcaceae</taxon>
        <taxon>Paeniglutamicibacter</taxon>
    </lineage>
</organism>
<dbReference type="InterPro" id="IPR036155">
    <property type="entry name" value="Crypto/Photolyase_N_sf"/>
</dbReference>
<feature type="domain" description="Photolyase/cryptochrome alpha/beta" evidence="5">
    <location>
        <begin position="5"/>
        <end position="133"/>
    </location>
</feature>